<evidence type="ECO:0000256" key="2">
    <source>
        <dbReference type="SAM" id="Phobius"/>
    </source>
</evidence>
<protein>
    <submittedName>
        <fullName evidence="3">Uncharacterized protein</fullName>
    </submittedName>
</protein>
<dbReference type="AlphaFoldDB" id="A0A8F2W5V4"/>
<feature type="region of interest" description="Disordered" evidence="1">
    <location>
        <begin position="86"/>
        <end position="136"/>
    </location>
</feature>
<organism evidence="3">
    <name type="scientific">Candidozyma auris</name>
    <name type="common">Yeast</name>
    <name type="synonym">Candida auris</name>
    <dbReference type="NCBI Taxonomy" id="498019"/>
    <lineage>
        <taxon>Eukaryota</taxon>
        <taxon>Fungi</taxon>
        <taxon>Dikarya</taxon>
        <taxon>Ascomycota</taxon>
        <taxon>Saccharomycotina</taxon>
        <taxon>Pichiomycetes</taxon>
        <taxon>Metschnikowiaceae</taxon>
        <taxon>Candidozyma</taxon>
    </lineage>
</organism>
<feature type="compositionally biased region" description="Basic and acidic residues" evidence="1">
    <location>
        <begin position="106"/>
        <end position="136"/>
    </location>
</feature>
<keyword evidence="2" id="KW-0812">Transmembrane</keyword>
<gene>
    <name evidence="3" type="ORF">CA7LBN_003473</name>
</gene>
<proteinExistence type="predicted"/>
<feature type="compositionally biased region" description="Basic and acidic residues" evidence="1">
    <location>
        <begin position="86"/>
        <end position="95"/>
    </location>
</feature>
<accession>A0A8F2W5V4</accession>
<name>A0A8F2W5V4_CANAR</name>
<dbReference type="Proteomes" id="UP000825438">
    <property type="component" value="Chromosome IV"/>
</dbReference>
<sequence length="136" mass="15658">MSSSYISGHFIRLRHQTRDSVRSLPPWPQYFPHPASAMISPFNILFLSFAIFFTLVYMAEQNPNDILVNIGGKQVPLSRVNKPHHRILDHNKKPVPDPNTFPEVEPEAREREAKLAEERKAAAEQREKAEKGKDEE</sequence>
<feature type="transmembrane region" description="Helical" evidence="2">
    <location>
        <begin position="35"/>
        <end position="57"/>
    </location>
</feature>
<keyword evidence="2" id="KW-1133">Transmembrane helix</keyword>
<evidence type="ECO:0000256" key="1">
    <source>
        <dbReference type="SAM" id="MobiDB-lite"/>
    </source>
</evidence>
<evidence type="ECO:0000313" key="3">
    <source>
        <dbReference type="EMBL" id="QWW24616.1"/>
    </source>
</evidence>
<dbReference type="EMBL" id="CP076752">
    <property type="protein sequence ID" value="QWW24616.1"/>
    <property type="molecule type" value="Genomic_DNA"/>
</dbReference>
<keyword evidence="2" id="KW-0472">Membrane</keyword>
<reference evidence="3" key="1">
    <citation type="submission" date="2021-06" db="EMBL/GenBank/DDBJ databases">
        <title>Candida auris outbreak in lebanese hospital.</title>
        <authorList>
            <person name="Finianos M."/>
        </authorList>
    </citation>
    <scope>NUCLEOTIDE SEQUENCE</scope>
    <source>
        <strain evidence="3">CA7LBN</strain>
    </source>
</reference>